<dbReference type="SUPFAM" id="SSF52540">
    <property type="entry name" value="P-loop containing nucleoside triphosphate hydrolases"/>
    <property type="match status" value="1"/>
</dbReference>
<evidence type="ECO:0000313" key="1">
    <source>
        <dbReference type="EMBL" id="CAH3182349.1"/>
    </source>
</evidence>
<comment type="caution">
    <text evidence="1">The sequence shown here is derived from an EMBL/GenBank/DDBJ whole genome shotgun (WGS) entry which is preliminary data.</text>
</comment>
<gene>
    <name evidence="1" type="ORF">PEVE_00014132</name>
</gene>
<evidence type="ECO:0000313" key="2">
    <source>
        <dbReference type="Proteomes" id="UP001159427"/>
    </source>
</evidence>
<dbReference type="Gene3D" id="3.40.50.300">
    <property type="entry name" value="P-loop containing nucleotide triphosphate hydrolases"/>
    <property type="match status" value="2"/>
</dbReference>
<proteinExistence type="predicted"/>
<accession>A0ABN8RU77</accession>
<organism evidence="1 2">
    <name type="scientific">Porites evermanni</name>
    <dbReference type="NCBI Taxonomy" id="104178"/>
    <lineage>
        <taxon>Eukaryota</taxon>
        <taxon>Metazoa</taxon>
        <taxon>Cnidaria</taxon>
        <taxon>Anthozoa</taxon>
        <taxon>Hexacorallia</taxon>
        <taxon>Scleractinia</taxon>
        <taxon>Fungiina</taxon>
        <taxon>Poritidae</taxon>
        <taxon>Porites</taxon>
    </lineage>
</organism>
<dbReference type="InterPro" id="IPR027417">
    <property type="entry name" value="P-loop_NTPase"/>
</dbReference>
<keyword evidence="2" id="KW-1185">Reference proteome</keyword>
<sequence length="942" mass="109640">MRYDEIARSGASRYSSNTTFQNLFEERLNRISGKRDRIQVMIEADVENWNGRTRMITPKTFGPFSMEMPQLSNDDMYKFMVFTLLQHDFSILSTQTIANIGAKIMIHKPLEFRHMKVGALKLNTFFLDKQFPIKQRGDNTCMIDFIWHQCQNKVRSRGWGVLPYMGYIGMCRREGYGFQAVYSRIGTQEVVDWAKECHPNISIHAYDSTYKKFMKYIATTPRHDSSLVFFIKDNHCYPITDERLKVLATKANQGGVDNLWKFMTDMKWSRRHEQFVVINDTEEEEQLDALKVVVLPEDEKIEPVIDRYIYRTNYFVEYLHFNNNGRLDGFIDHKSNMYIPNDQYETRKQICNSLFDKFKTADFVWSNQSYTNMATSLFKKLCGYLPESWYDSKTQQVLGDFYSKALQWCSTGNQPDNLVSLDISKCYPSILINNIEPIPLYTIHDIIEPFTQKQQLNYYGEFYINEFTIKQFGADIKIEAGFYSRQLIKHLVNNAQMPFSNIKWFIRARQTIKPDTFTKFLTFIFDTFPEAQAKLLANGFIGDLGRKYNKTDHGFTCRNMDTAQAIWTAGLASGKKISIDNYKNSLTEQELFLVRERQTCDRVFSDNTSINRFVVSQAILSCLNLIYDNWTDESDLYSINTDGVFMTNPKHQYPNKKDVVEFTIDQIGNVFTTDSECVCFEKHYRDNFDPDDDTDFVGDGVIYYGQAGCGKTTKLIKLASEATNPIILSFTNKAIENVKSRIGDTGCGKTTKLIKLASEATNPIILSFTNKAIENVKSRIGDSLRYKCYTFDSYFNSYHNRDISHLADKTIFIEEYSMTPNKWMSKIYQAYSKMTCTVFMFGYTNQCDPVKKGRRIHYNYFKSVAISEMCSRRVQMKYKEGCSRYDIKTNDMLTKFLETGAVTAKFADRKPLYKNICYLNSTRQNVTRDCCERFIAGKTCHL</sequence>
<protein>
    <recommendedName>
        <fullName evidence="3">DNA-directed DNA polymerase</fullName>
    </recommendedName>
</protein>
<dbReference type="Proteomes" id="UP001159427">
    <property type="component" value="Unassembled WGS sequence"/>
</dbReference>
<reference evidence="1 2" key="1">
    <citation type="submission" date="2022-05" db="EMBL/GenBank/DDBJ databases">
        <authorList>
            <consortium name="Genoscope - CEA"/>
            <person name="William W."/>
        </authorList>
    </citation>
    <scope>NUCLEOTIDE SEQUENCE [LARGE SCALE GENOMIC DNA]</scope>
</reference>
<name>A0ABN8RU77_9CNID</name>
<dbReference type="EMBL" id="CALNXI010002059">
    <property type="protein sequence ID" value="CAH3182349.1"/>
    <property type="molecule type" value="Genomic_DNA"/>
</dbReference>
<evidence type="ECO:0008006" key="3">
    <source>
        <dbReference type="Google" id="ProtNLM"/>
    </source>
</evidence>